<dbReference type="GO" id="GO:0016050">
    <property type="term" value="P:vesicle organization"/>
    <property type="evidence" value="ECO:0007669"/>
    <property type="project" value="EnsemblFungi"/>
</dbReference>
<feature type="non-terminal residue" evidence="13">
    <location>
        <position position="1"/>
    </location>
</feature>
<evidence type="ECO:0000259" key="11">
    <source>
        <dbReference type="Pfam" id="PF07819"/>
    </source>
</evidence>
<evidence type="ECO:0000256" key="5">
    <source>
        <dbReference type="ARBA" id="ARBA00022801"/>
    </source>
</evidence>
<evidence type="ECO:0000256" key="6">
    <source>
        <dbReference type="ARBA" id="ARBA00022824"/>
    </source>
</evidence>
<evidence type="ECO:0000313" key="13">
    <source>
        <dbReference type="EMBL" id="ODV80860.1"/>
    </source>
</evidence>
<dbReference type="GO" id="GO:0036503">
    <property type="term" value="P:ERAD pathway"/>
    <property type="evidence" value="ECO:0007669"/>
    <property type="project" value="EnsemblFungi"/>
</dbReference>
<dbReference type="OrthoDB" id="348976at2759"/>
<evidence type="ECO:0000256" key="10">
    <source>
        <dbReference type="RuleBase" id="RU365011"/>
    </source>
</evidence>
<organism evidence="13 14">
    <name type="scientific">Suhomyces tanzawaensis NRRL Y-17324</name>
    <dbReference type="NCBI Taxonomy" id="984487"/>
    <lineage>
        <taxon>Eukaryota</taxon>
        <taxon>Fungi</taxon>
        <taxon>Dikarya</taxon>
        <taxon>Ascomycota</taxon>
        <taxon>Saccharomycotina</taxon>
        <taxon>Pichiomycetes</taxon>
        <taxon>Debaryomycetaceae</taxon>
        <taxon>Suhomyces</taxon>
    </lineage>
</organism>
<dbReference type="Pfam" id="PF25141">
    <property type="entry name" value="PGAP1_2nd"/>
    <property type="match status" value="1"/>
</dbReference>
<dbReference type="Gene3D" id="3.40.50.1820">
    <property type="entry name" value="alpha/beta hydrolase"/>
    <property type="match status" value="1"/>
</dbReference>
<feature type="transmembrane region" description="Helical" evidence="10">
    <location>
        <begin position="891"/>
        <end position="907"/>
    </location>
</feature>
<dbReference type="EMBL" id="KV453910">
    <property type="protein sequence ID" value="ODV80860.1"/>
    <property type="molecule type" value="Genomic_DNA"/>
</dbReference>
<sequence>LYTRALPGADSPGCRPVWMYPSYARITGFDETHTKFASKYSLYLYREQGVDRIPEESPDREFKLDGVPVLFIPGNAGSYRQARSVASESANLYFDEYTHEWSHLNPTARNLDVFTADFNEDFTAFHGRTMLDQAEYLNEAVKFILDLYAVTPNPPKSVIVVGHSMGGVVSRIMVSLPNFLPESINTIITLASPHAAAPLTFDGDLLRIYSAVDRFWYDGYHSNSSIATSRLSNLSLISITGGLLDSTLPADYTTLGYLVPPTNGFTVYTTGIPLVWTPIDHLAIVWCSQLRRKLARVLLEIVDVNLPSRTLSLPRRMSVFKQHLLTGFEDYASQDSIAQTGEHNINIKLDRQQIEILGAGGAGLKLYGKDKPDSSESKMSLFQIPKKDGENFEFSLLSSAPLSPWDPSNPNLSILLCSNVPNGDHREGVDDFTSENTNETLQLSCVDIHQDARIVPRSNSDSNSLMDSSFDGEKSPFHAFKLSAKILSKYDLILIAAQKQNKDEDFFIVGDVFKTEELEYKLGTNMFTLFARGGAELSLPSDRPLAVNLNIPGAWSSILAYHLKVRYPKDGPASEATPFRSFIRQWIEDPYESKWHLNVEDNSDLSIVMHGVAPFVPFKLKHQSLNIELWSSKIEGDSPMEITIRIDFVKSLRLLVLRYRLAIVAGCVLIVLLVMLIQVKIYANTSRYPNFMHALGLLNSGKSLLIILAVLVLLNPLMNFGSIQLFMNLIDPVVLRDSNEINLSLHKDFKINSFYLGLEEIWLWPIGIVLYLMALFLVFTSYQVLILINNRQVGSISKLAQVWSRRRIIMIALLLLAIPVYAPYQFVYIACFIIQIITAVKLLLKSNGSSDANVFNYQMTILMLMLWILPVNVPILIVFAHNIAVNWRTPFSSHHNFLSIIPIFFLIERNSVMKKLPKFSNGVVTIRWFMVYFIFYCIVYGIRHTFWIHHLFNVMSCLLLRIYYENEVDEE</sequence>
<dbReference type="RefSeq" id="XP_020065982.1">
    <property type="nucleotide sequence ID" value="XM_020208211.1"/>
</dbReference>
<dbReference type="GO" id="GO:0006621">
    <property type="term" value="P:protein retention in ER lumen"/>
    <property type="evidence" value="ECO:0007669"/>
    <property type="project" value="EnsemblFungi"/>
</dbReference>
<evidence type="ECO:0000256" key="2">
    <source>
        <dbReference type="ARBA" id="ARBA00006931"/>
    </source>
</evidence>
<dbReference type="GO" id="GO:0006888">
    <property type="term" value="P:endoplasmic reticulum to Golgi vesicle-mediated transport"/>
    <property type="evidence" value="ECO:0007669"/>
    <property type="project" value="EnsemblFungi"/>
</dbReference>
<feature type="domain" description="GPI inositol-deacylase PGAP1-like alpha/beta" evidence="11">
    <location>
        <begin position="64"/>
        <end position="301"/>
    </location>
</feature>
<dbReference type="PANTHER" id="PTHR15495:SF7">
    <property type="entry name" value="GPI INOSITOL-DEACYLASE"/>
    <property type="match status" value="1"/>
</dbReference>
<feature type="domain" description="GPI inositol-deacylase transmembrane" evidence="12">
    <location>
        <begin position="664"/>
        <end position="963"/>
    </location>
</feature>
<evidence type="ECO:0000256" key="9">
    <source>
        <dbReference type="ARBA" id="ARBA00023136"/>
    </source>
</evidence>
<dbReference type="PANTHER" id="PTHR15495">
    <property type="entry name" value="NEGATIVE REGULATOR OF VESICLE FORMATION-RELATED"/>
    <property type="match status" value="1"/>
</dbReference>
<gene>
    <name evidence="13" type="ORF">CANTADRAFT_27840</name>
</gene>
<proteinExistence type="inferred from homology"/>
<dbReference type="EC" id="3.1.-.-" evidence="10"/>
<feature type="transmembrane region" description="Helical" evidence="10">
    <location>
        <begin position="919"/>
        <end position="939"/>
    </location>
</feature>
<accession>A0A1E4SMW2</accession>
<dbReference type="Pfam" id="PF07819">
    <property type="entry name" value="PGAP1"/>
    <property type="match status" value="1"/>
</dbReference>
<keyword evidence="4 10" id="KW-0812">Transmembrane</keyword>
<dbReference type="GO" id="GO:0015031">
    <property type="term" value="P:protein transport"/>
    <property type="evidence" value="ECO:0007669"/>
    <property type="project" value="UniProtKB-KW"/>
</dbReference>
<dbReference type="Proteomes" id="UP000094285">
    <property type="component" value="Unassembled WGS sequence"/>
</dbReference>
<name>A0A1E4SMW2_9ASCO</name>
<keyword evidence="7 10" id="KW-0653">Protein transport</keyword>
<dbReference type="InterPro" id="IPR012908">
    <property type="entry name" value="PGAP1-ab_dom-like"/>
</dbReference>
<feature type="transmembrane region" description="Helical" evidence="10">
    <location>
        <begin position="857"/>
        <end position="879"/>
    </location>
</feature>
<evidence type="ECO:0000259" key="12">
    <source>
        <dbReference type="Pfam" id="PF25140"/>
    </source>
</evidence>
<feature type="transmembrane region" description="Helical" evidence="10">
    <location>
        <begin position="704"/>
        <end position="727"/>
    </location>
</feature>
<comment type="similarity">
    <text evidence="2 10">Belongs to the GPI inositol-deacylase family.</text>
</comment>
<comment type="subcellular location">
    <subcellularLocation>
        <location evidence="1">Endoplasmic reticulum membrane</location>
        <topology evidence="1">Multi-pass membrane protein</topology>
    </subcellularLocation>
</comment>
<dbReference type="SUPFAM" id="SSF53474">
    <property type="entry name" value="alpha/beta-Hydrolases"/>
    <property type="match status" value="1"/>
</dbReference>
<reference evidence="14" key="1">
    <citation type="submission" date="2016-05" db="EMBL/GenBank/DDBJ databases">
        <title>Comparative genomics of biotechnologically important yeasts.</title>
        <authorList>
            <consortium name="DOE Joint Genome Institute"/>
            <person name="Riley R."/>
            <person name="Haridas S."/>
            <person name="Wolfe K.H."/>
            <person name="Lopes M.R."/>
            <person name="Hittinger C.T."/>
            <person name="Goker M."/>
            <person name="Salamov A."/>
            <person name="Wisecaver J."/>
            <person name="Long T.M."/>
            <person name="Aerts A.L."/>
            <person name="Barry K."/>
            <person name="Choi C."/>
            <person name="Clum A."/>
            <person name="Coughlan A.Y."/>
            <person name="Deshpande S."/>
            <person name="Douglass A.P."/>
            <person name="Hanson S.J."/>
            <person name="Klenk H.-P."/>
            <person name="Labutti K."/>
            <person name="Lapidus A."/>
            <person name="Lindquist E."/>
            <person name="Lipzen A."/>
            <person name="Meier-Kolthoff J.P."/>
            <person name="Ohm R.A."/>
            <person name="Otillar R.P."/>
            <person name="Pangilinan J."/>
            <person name="Peng Y."/>
            <person name="Rokas A."/>
            <person name="Rosa C.A."/>
            <person name="Scheuner C."/>
            <person name="Sibirny A.A."/>
            <person name="Slot J.C."/>
            <person name="Stielow J.B."/>
            <person name="Sun H."/>
            <person name="Kurtzman C.P."/>
            <person name="Blackwell M."/>
            <person name="Grigoriev I.V."/>
            <person name="Jeffries T.W."/>
        </authorList>
    </citation>
    <scope>NUCLEOTIDE SEQUENCE [LARGE SCALE GENOMIC DNA]</scope>
    <source>
        <strain evidence="14">NRRL Y-17324</strain>
    </source>
</reference>
<evidence type="ECO:0000256" key="1">
    <source>
        <dbReference type="ARBA" id="ARBA00004477"/>
    </source>
</evidence>
<evidence type="ECO:0000256" key="8">
    <source>
        <dbReference type="ARBA" id="ARBA00022989"/>
    </source>
</evidence>
<evidence type="ECO:0000256" key="3">
    <source>
        <dbReference type="ARBA" id="ARBA00022448"/>
    </source>
</evidence>
<dbReference type="InterPro" id="IPR039529">
    <property type="entry name" value="PGAP1/BST1"/>
</dbReference>
<evidence type="ECO:0000256" key="7">
    <source>
        <dbReference type="ARBA" id="ARBA00022927"/>
    </source>
</evidence>
<feature type="non-terminal residue" evidence="13">
    <location>
        <position position="971"/>
    </location>
</feature>
<dbReference type="GO" id="GO:0005789">
    <property type="term" value="C:endoplasmic reticulum membrane"/>
    <property type="evidence" value="ECO:0007669"/>
    <property type="project" value="UniProtKB-SubCell"/>
</dbReference>
<comment type="function">
    <text evidence="10">Involved in inositol deacylation of GPI-anchored proteins which plays important roles in the quality control and ER-associated degradation of GPI-anchored proteins.</text>
</comment>
<feature type="transmembrane region" description="Helical" evidence="10">
    <location>
        <begin position="762"/>
        <end position="788"/>
    </location>
</feature>
<dbReference type="GeneID" id="30982348"/>
<keyword evidence="8 10" id="KW-1133">Transmembrane helix</keyword>
<dbReference type="InterPro" id="IPR056824">
    <property type="entry name" value="PGAP1_TMD"/>
</dbReference>
<evidence type="ECO:0000313" key="14">
    <source>
        <dbReference type="Proteomes" id="UP000094285"/>
    </source>
</evidence>
<dbReference type="GO" id="GO:0034368">
    <property type="term" value="P:protein-lipid complex remodeling"/>
    <property type="evidence" value="ECO:0007669"/>
    <property type="project" value="EnsemblFungi"/>
</dbReference>
<keyword evidence="5 10" id="KW-0378">Hydrolase</keyword>
<keyword evidence="3 10" id="KW-0813">Transport</keyword>
<keyword evidence="14" id="KW-1185">Reference proteome</keyword>
<feature type="transmembrane region" description="Helical" evidence="10">
    <location>
        <begin position="808"/>
        <end position="837"/>
    </location>
</feature>
<keyword evidence="6 10" id="KW-0256">Endoplasmic reticulum</keyword>
<feature type="transmembrane region" description="Helical" evidence="10">
    <location>
        <begin position="661"/>
        <end position="683"/>
    </location>
</feature>
<dbReference type="InterPro" id="IPR029058">
    <property type="entry name" value="AB_hydrolase_fold"/>
</dbReference>
<dbReference type="GO" id="GO:0050185">
    <property type="term" value="F:phosphatidylinositol deacylase activity"/>
    <property type="evidence" value="ECO:0007669"/>
    <property type="project" value="EnsemblFungi"/>
</dbReference>
<dbReference type="GO" id="GO:0006505">
    <property type="term" value="P:GPI anchor metabolic process"/>
    <property type="evidence" value="ECO:0007669"/>
    <property type="project" value="EnsemblFungi"/>
</dbReference>
<evidence type="ECO:0000256" key="4">
    <source>
        <dbReference type="ARBA" id="ARBA00022692"/>
    </source>
</evidence>
<dbReference type="STRING" id="984487.A0A1E4SMW2"/>
<protein>
    <recommendedName>
        <fullName evidence="10">GPI inositol-deacylase</fullName>
        <ecNumber evidence="10">3.1.-.-</ecNumber>
    </recommendedName>
</protein>
<dbReference type="AlphaFoldDB" id="A0A1E4SMW2"/>
<keyword evidence="9 10" id="KW-0472">Membrane</keyword>
<dbReference type="Pfam" id="PF25140">
    <property type="entry name" value="PGAP1_TMD"/>
    <property type="match status" value="1"/>
</dbReference>